<reference evidence="3 4" key="1">
    <citation type="submission" date="2022-01" db="EMBL/GenBank/DDBJ databases">
        <title>Whole genome-based taxonomy of the Shewanellaceae.</title>
        <authorList>
            <person name="Martin-Rodriguez A.J."/>
        </authorList>
    </citation>
    <scope>NUCLEOTIDE SEQUENCE [LARGE SCALE GENOMIC DNA]</scope>
    <source>
        <strain evidence="3 4">DSM 21332</strain>
    </source>
</reference>
<dbReference type="PANTHER" id="PTHR38431:SF1">
    <property type="entry name" value="BLL2305 PROTEIN"/>
    <property type="match status" value="1"/>
</dbReference>
<evidence type="ECO:0000259" key="1">
    <source>
        <dbReference type="Pfam" id="PF12727"/>
    </source>
</evidence>
<proteinExistence type="predicted"/>
<dbReference type="InterPro" id="IPR024370">
    <property type="entry name" value="PBP_domain"/>
</dbReference>
<feature type="domain" description="PBP" evidence="1">
    <location>
        <begin position="95"/>
        <end position="273"/>
    </location>
</feature>
<organism evidence="3 4">
    <name type="scientific">Shewanella corallii</name>
    <dbReference type="NCBI Taxonomy" id="560080"/>
    <lineage>
        <taxon>Bacteria</taxon>
        <taxon>Pseudomonadati</taxon>
        <taxon>Pseudomonadota</taxon>
        <taxon>Gammaproteobacteria</taxon>
        <taxon>Alteromonadales</taxon>
        <taxon>Shewanellaceae</taxon>
        <taxon>Shewanella</taxon>
    </lineage>
</organism>
<dbReference type="RefSeq" id="WP_248937499.1">
    <property type="nucleotide sequence ID" value="NZ_JAKIKT010000011.1"/>
</dbReference>
<dbReference type="Pfam" id="PF12728">
    <property type="entry name" value="HTH_17"/>
    <property type="match status" value="1"/>
</dbReference>
<dbReference type="InterPro" id="IPR041657">
    <property type="entry name" value="HTH_17"/>
</dbReference>
<evidence type="ECO:0000259" key="2">
    <source>
        <dbReference type="Pfam" id="PF12728"/>
    </source>
</evidence>
<evidence type="ECO:0000313" key="3">
    <source>
        <dbReference type="EMBL" id="MCL2916105.1"/>
    </source>
</evidence>
<gene>
    <name evidence="3" type="ORF">L2725_20405</name>
</gene>
<comment type="caution">
    <text evidence="3">The sequence shown here is derived from an EMBL/GenBank/DDBJ whole genome shotgun (WGS) entry which is preliminary data.</text>
</comment>
<dbReference type="PANTHER" id="PTHR38431">
    <property type="entry name" value="BLL2305 PROTEIN"/>
    <property type="match status" value="1"/>
</dbReference>
<feature type="domain" description="Helix-turn-helix" evidence="2">
    <location>
        <begin position="9"/>
        <end position="55"/>
    </location>
</feature>
<protein>
    <submittedName>
        <fullName evidence="3">Helix-turn-helix transcriptional regulator</fullName>
    </submittedName>
</protein>
<dbReference type="Pfam" id="PF12727">
    <property type="entry name" value="PBP_like"/>
    <property type="match status" value="1"/>
</dbReference>
<sequence length="302" mass="33998">MTQASDLVYMSARQVAEYLDLNEKKVYAMANDRILPATKITGKWLFPKILIDRWIMDSCHSGMLTDRLLITGSDDPLLAMLVARLMSQVGSRELISYSATGSRLGLELLSKGYADVCTLHWGSLEERNIRHPALLKGYANHQQWIMIHGYTRQQGLIVRPDIQHRCLEQSQILGQPWRWVFRQEGAGSQQHLEHWLLSQGARADQLNAILTAHSERELAGYIARGDADIGFGCQAVAAESGLGFVPLLNESFDFVMTQSIYFRRQLQQLFTMLASPQTRQMAGVLTGYDLSNTGQLIWTAAQ</sequence>
<name>A0ABT0NDB4_9GAMM</name>
<accession>A0ABT0NDB4</accession>
<evidence type="ECO:0000313" key="4">
    <source>
        <dbReference type="Proteomes" id="UP001202831"/>
    </source>
</evidence>
<dbReference type="Proteomes" id="UP001202831">
    <property type="component" value="Unassembled WGS sequence"/>
</dbReference>
<keyword evidence="4" id="KW-1185">Reference proteome</keyword>
<dbReference type="EMBL" id="JAKIKT010000011">
    <property type="protein sequence ID" value="MCL2916105.1"/>
    <property type="molecule type" value="Genomic_DNA"/>
</dbReference>